<dbReference type="Proteomes" id="UP000199417">
    <property type="component" value="Unassembled WGS sequence"/>
</dbReference>
<dbReference type="InterPro" id="IPR029441">
    <property type="entry name" value="Cass2"/>
</dbReference>
<dbReference type="AlphaFoldDB" id="A0A1G7AQV5"/>
<protein>
    <submittedName>
        <fullName evidence="2">Predicted transcriptional regulator YdeE, contains AraC-type DNA-binding domain</fullName>
    </submittedName>
</protein>
<dbReference type="InterPro" id="IPR010499">
    <property type="entry name" value="AraC_E-bd"/>
</dbReference>
<dbReference type="InterPro" id="IPR053182">
    <property type="entry name" value="YobU-like_regulator"/>
</dbReference>
<dbReference type="GO" id="GO:0003677">
    <property type="term" value="F:DNA binding"/>
    <property type="evidence" value="ECO:0007669"/>
    <property type="project" value="UniProtKB-KW"/>
</dbReference>
<keyword evidence="2" id="KW-0238">DNA-binding</keyword>
<name>A0A1G7AQV5_9NOCA</name>
<dbReference type="Gene3D" id="3.20.80.10">
    <property type="entry name" value="Regulatory factor, effector binding domain"/>
    <property type="match status" value="1"/>
</dbReference>
<evidence type="ECO:0000259" key="1">
    <source>
        <dbReference type="SMART" id="SM00871"/>
    </source>
</evidence>
<gene>
    <name evidence="2" type="ORF">SAMN05444580_11151</name>
</gene>
<sequence>MRSGEIEFVELDETFVGGLPVRSPKRPLGMLRDPNLERAWSAVLGQNPPGPLASIYTDHAAEAGSFYTQVVGYRCESIGDVMRGHVMARVPGGRYARFFSTGEFPDVVSNLWQQVREAEDAGQLDRAFTGAFECYPHAYRIDLYIAVGSLSRSNCHGL</sequence>
<dbReference type="PANTHER" id="PTHR36444">
    <property type="entry name" value="TRANSCRIPTIONAL REGULATOR PROTEIN YOBU-RELATED"/>
    <property type="match status" value="1"/>
</dbReference>
<evidence type="ECO:0000313" key="3">
    <source>
        <dbReference type="Proteomes" id="UP000199417"/>
    </source>
</evidence>
<dbReference type="SUPFAM" id="SSF55136">
    <property type="entry name" value="Probable bacterial effector-binding domain"/>
    <property type="match status" value="1"/>
</dbReference>
<organism evidence="2 3">
    <name type="scientific">Rhodococcus tukisamuensis</name>
    <dbReference type="NCBI Taxonomy" id="168276"/>
    <lineage>
        <taxon>Bacteria</taxon>
        <taxon>Bacillati</taxon>
        <taxon>Actinomycetota</taxon>
        <taxon>Actinomycetes</taxon>
        <taxon>Mycobacteriales</taxon>
        <taxon>Nocardiaceae</taxon>
        <taxon>Rhodococcus</taxon>
    </lineage>
</organism>
<dbReference type="EMBL" id="FNAB01000011">
    <property type="protein sequence ID" value="SDE16296.1"/>
    <property type="molecule type" value="Genomic_DNA"/>
</dbReference>
<keyword evidence="3" id="KW-1185">Reference proteome</keyword>
<dbReference type="SMART" id="SM00871">
    <property type="entry name" value="AraC_E_bind"/>
    <property type="match status" value="1"/>
</dbReference>
<dbReference type="STRING" id="168276.SAMN05444580_11151"/>
<feature type="domain" description="AraC effector-binding" evidence="1">
    <location>
        <begin position="4"/>
        <end position="148"/>
    </location>
</feature>
<dbReference type="InterPro" id="IPR011256">
    <property type="entry name" value="Reg_factor_effector_dom_sf"/>
</dbReference>
<reference evidence="2 3" key="1">
    <citation type="submission" date="2016-10" db="EMBL/GenBank/DDBJ databases">
        <authorList>
            <person name="de Groot N.N."/>
        </authorList>
    </citation>
    <scope>NUCLEOTIDE SEQUENCE [LARGE SCALE GENOMIC DNA]</scope>
    <source>
        <strain evidence="2 3">JCM 11308</strain>
    </source>
</reference>
<evidence type="ECO:0000313" key="2">
    <source>
        <dbReference type="EMBL" id="SDE16296.1"/>
    </source>
</evidence>
<accession>A0A1G7AQV5</accession>
<proteinExistence type="predicted"/>
<dbReference type="Pfam" id="PF14526">
    <property type="entry name" value="Cass2"/>
    <property type="match status" value="1"/>
</dbReference>
<dbReference type="PANTHER" id="PTHR36444:SF2">
    <property type="entry name" value="TRANSCRIPTIONAL REGULATOR PROTEIN YOBU-RELATED"/>
    <property type="match status" value="1"/>
</dbReference>
<dbReference type="RefSeq" id="WP_072845339.1">
    <property type="nucleotide sequence ID" value="NZ_FNAB01000011.1"/>
</dbReference>